<evidence type="ECO:0000259" key="1">
    <source>
        <dbReference type="PROSITE" id="PS50011"/>
    </source>
</evidence>
<name>A0A914WL69_9BILA</name>
<dbReference type="GO" id="GO:0004674">
    <property type="term" value="F:protein serine/threonine kinase activity"/>
    <property type="evidence" value="ECO:0007669"/>
    <property type="project" value="TreeGrafter"/>
</dbReference>
<dbReference type="InterPro" id="IPR053235">
    <property type="entry name" value="Ser_Thr_kinase"/>
</dbReference>
<protein>
    <submittedName>
        <fullName evidence="3">Protein kinase domain-containing protein</fullName>
    </submittedName>
</protein>
<dbReference type="GO" id="GO:0005737">
    <property type="term" value="C:cytoplasm"/>
    <property type="evidence" value="ECO:0007669"/>
    <property type="project" value="TreeGrafter"/>
</dbReference>
<dbReference type="AlphaFoldDB" id="A0A914WL69"/>
<dbReference type="SUPFAM" id="SSF56112">
    <property type="entry name" value="Protein kinase-like (PK-like)"/>
    <property type="match status" value="1"/>
</dbReference>
<organism evidence="2 3">
    <name type="scientific">Plectus sambesii</name>
    <dbReference type="NCBI Taxonomy" id="2011161"/>
    <lineage>
        <taxon>Eukaryota</taxon>
        <taxon>Metazoa</taxon>
        <taxon>Ecdysozoa</taxon>
        <taxon>Nematoda</taxon>
        <taxon>Chromadorea</taxon>
        <taxon>Plectida</taxon>
        <taxon>Plectina</taxon>
        <taxon>Plectoidea</taxon>
        <taxon>Plectidae</taxon>
        <taxon>Plectus</taxon>
    </lineage>
</organism>
<feature type="domain" description="Protein kinase" evidence="1">
    <location>
        <begin position="1"/>
        <end position="207"/>
    </location>
</feature>
<dbReference type="WBParaSite" id="PSAMB.scaffold4191size15360.g23692.t1">
    <property type="protein sequence ID" value="PSAMB.scaffold4191size15360.g23692.t1"/>
    <property type="gene ID" value="PSAMB.scaffold4191size15360.g23692"/>
</dbReference>
<dbReference type="Gene3D" id="1.10.510.10">
    <property type="entry name" value="Transferase(Phosphotransferase) domain 1"/>
    <property type="match status" value="1"/>
</dbReference>
<dbReference type="SMART" id="SM00220">
    <property type="entry name" value="S_TKc"/>
    <property type="match status" value="1"/>
</dbReference>
<dbReference type="GO" id="GO:0005524">
    <property type="term" value="F:ATP binding"/>
    <property type="evidence" value="ECO:0007669"/>
    <property type="project" value="InterPro"/>
</dbReference>
<dbReference type="PROSITE" id="PS50011">
    <property type="entry name" value="PROTEIN_KINASE_DOM"/>
    <property type="match status" value="1"/>
</dbReference>
<keyword evidence="2" id="KW-1185">Reference proteome</keyword>
<evidence type="ECO:0000313" key="3">
    <source>
        <dbReference type="WBParaSite" id="PSAMB.scaffold4191size15360.g23692.t1"/>
    </source>
</evidence>
<accession>A0A914WL69</accession>
<dbReference type="PANTHER" id="PTHR24361">
    <property type="entry name" value="MITOGEN-ACTIVATED KINASE KINASE KINASE"/>
    <property type="match status" value="1"/>
</dbReference>
<reference evidence="3" key="1">
    <citation type="submission" date="2022-11" db="UniProtKB">
        <authorList>
            <consortium name="WormBaseParasite"/>
        </authorList>
    </citation>
    <scope>IDENTIFICATION</scope>
</reference>
<proteinExistence type="predicted"/>
<evidence type="ECO:0000313" key="2">
    <source>
        <dbReference type="Proteomes" id="UP000887566"/>
    </source>
</evidence>
<dbReference type="InterPro" id="IPR011009">
    <property type="entry name" value="Kinase-like_dom_sf"/>
</dbReference>
<sequence length="207" mass="23338">MEAIRYFTQAAEGLVYLHGQKPKPIIHRNIKCKNLLLTTQYNVKLADFGLATYLAQSNSLQIYLSNTPSSIAGTYRFTAPEIIINQMTPEAYCRESDVWSLACTLVEMISGHPPYKERLRNGTEKQQSKGMQKDKTTLGLCITVDEVCLSLIERLRNGTGKQQNKGTPKDKIILESCMQVGEVCCNLMKRLQSGTEKQQNKVMLEDN</sequence>
<dbReference type="InterPro" id="IPR000719">
    <property type="entry name" value="Prot_kinase_dom"/>
</dbReference>
<dbReference type="Pfam" id="PF00069">
    <property type="entry name" value="Pkinase"/>
    <property type="match status" value="1"/>
</dbReference>
<dbReference type="Proteomes" id="UP000887566">
    <property type="component" value="Unplaced"/>
</dbReference>